<dbReference type="Proteomes" id="UP000812013">
    <property type="component" value="Unassembled WGS sequence"/>
</dbReference>
<comment type="caution">
    <text evidence="4">The sequence shown here is derived from an EMBL/GenBank/DDBJ whole genome shotgun (WGS) entry which is preliminary data.</text>
</comment>
<accession>A0ABS6Z516</accession>
<evidence type="ECO:0000256" key="2">
    <source>
        <dbReference type="SAM" id="MobiDB-lite"/>
    </source>
</evidence>
<dbReference type="InterPro" id="IPR003018">
    <property type="entry name" value="GAF"/>
</dbReference>
<gene>
    <name evidence="4" type="ORF">GPJ59_13465</name>
</gene>
<dbReference type="InterPro" id="IPR000700">
    <property type="entry name" value="PAS-assoc_C"/>
</dbReference>
<dbReference type="InterPro" id="IPR035965">
    <property type="entry name" value="PAS-like_dom_sf"/>
</dbReference>
<dbReference type="SUPFAM" id="SSF55781">
    <property type="entry name" value="GAF domain-like"/>
    <property type="match status" value="1"/>
</dbReference>
<dbReference type="InterPro" id="IPR029016">
    <property type="entry name" value="GAF-like_dom_sf"/>
</dbReference>
<dbReference type="Pfam" id="PF07228">
    <property type="entry name" value="SpoIIE"/>
    <property type="match status" value="1"/>
</dbReference>
<evidence type="ECO:0000256" key="1">
    <source>
        <dbReference type="ARBA" id="ARBA00022801"/>
    </source>
</evidence>
<feature type="region of interest" description="Disordered" evidence="2">
    <location>
        <begin position="523"/>
        <end position="552"/>
    </location>
</feature>
<dbReference type="Pfam" id="PF13426">
    <property type="entry name" value="PAS_9"/>
    <property type="match status" value="1"/>
</dbReference>
<dbReference type="Pfam" id="PF13581">
    <property type="entry name" value="HATPase_c_2"/>
    <property type="match status" value="1"/>
</dbReference>
<dbReference type="Gene3D" id="3.60.40.10">
    <property type="entry name" value="PPM-type phosphatase domain"/>
    <property type="match status" value="1"/>
</dbReference>
<dbReference type="PANTHER" id="PTHR43156">
    <property type="entry name" value="STAGE II SPORULATION PROTEIN E-RELATED"/>
    <property type="match status" value="1"/>
</dbReference>
<dbReference type="SMART" id="SM00331">
    <property type="entry name" value="PP2C_SIG"/>
    <property type="match status" value="1"/>
</dbReference>
<dbReference type="Gene3D" id="3.30.450.20">
    <property type="entry name" value="PAS domain"/>
    <property type="match status" value="1"/>
</dbReference>
<feature type="compositionally biased region" description="Acidic residues" evidence="2">
    <location>
        <begin position="523"/>
        <end position="547"/>
    </location>
</feature>
<dbReference type="Pfam" id="PF08448">
    <property type="entry name" value="PAS_4"/>
    <property type="match status" value="1"/>
</dbReference>
<reference evidence="4 5" key="1">
    <citation type="submission" date="2019-12" db="EMBL/GenBank/DDBJ databases">
        <title>Genome sequence of Streptomyces bambusae.</title>
        <authorList>
            <person name="Bansal K."/>
            <person name="Choksket S."/>
            <person name="Korpole S."/>
            <person name="Patil P.B."/>
        </authorList>
    </citation>
    <scope>NUCLEOTIDE SEQUENCE [LARGE SCALE GENOMIC DNA]</scope>
    <source>
        <strain evidence="4 5">SK60</strain>
    </source>
</reference>
<dbReference type="SUPFAM" id="SSF55874">
    <property type="entry name" value="ATPase domain of HSP90 chaperone/DNA topoisomerase II/histidine kinase"/>
    <property type="match status" value="1"/>
</dbReference>
<organism evidence="4 5">
    <name type="scientific">Streptomyces bambusae</name>
    <dbReference type="NCBI Taxonomy" id="1550616"/>
    <lineage>
        <taxon>Bacteria</taxon>
        <taxon>Bacillati</taxon>
        <taxon>Actinomycetota</taxon>
        <taxon>Actinomycetes</taxon>
        <taxon>Kitasatosporales</taxon>
        <taxon>Streptomycetaceae</taxon>
        <taxon>Streptomyces</taxon>
    </lineage>
</organism>
<name>A0ABS6Z516_9ACTN</name>
<dbReference type="InterPro" id="IPR036890">
    <property type="entry name" value="HATPase_C_sf"/>
</dbReference>
<dbReference type="InterPro" id="IPR036457">
    <property type="entry name" value="PPM-type-like_dom_sf"/>
</dbReference>
<dbReference type="CDD" id="cd00130">
    <property type="entry name" value="PAS"/>
    <property type="match status" value="2"/>
</dbReference>
<dbReference type="NCBIfam" id="TIGR00229">
    <property type="entry name" value="sensory_box"/>
    <property type="match status" value="1"/>
</dbReference>
<dbReference type="InterPro" id="IPR013656">
    <property type="entry name" value="PAS_4"/>
</dbReference>
<dbReference type="CDD" id="cd16936">
    <property type="entry name" value="HATPase_RsbW-like"/>
    <property type="match status" value="1"/>
</dbReference>
<dbReference type="InterPro" id="IPR003594">
    <property type="entry name" value="HATPase_dom"/>
</dbReference>
<feature type="domain" description="PAC" evidence="3">
    <location>
        <begin position="198"/>
        <end position="248"/>
    </location>
</feature>
<dbReference type="SMART" id="SM00065">
    <property type="entry name" value="GAF"/>
    <property type="match status" value="1"/>
</dbReference>
<dbReference type="InterPro" id="IPR000014">
    <property type="entry name" value="PAS"/>
</dbReference>
<sequence length="821" mass="87033">MRSAGDGAPWDVWDVPALVLDETGAVLTCTPGAERFLGRPARELCGTDVRGLLAEPDRRPELTRRPESGEWEGEAVLRTPRNPRMRTYVRIAPLGREGDGGPAAWLVLGARADVVAAGRHDVAFTRELFLQSRVGLAVFDEELRLVRTNTQLLPYTGLPIDLRGHRLGDFVREGDAAVIDELLRQVLVTGVPVARADVLVRTRVDPREGRTLSLHAFRLQAPEGRVMGVTALFTDVTEQQRATQRLELLHRATEALGGSLSVEDCGQQLAEVLVPELADAAVLEVAVWALTGHELPGTADAEAGRGVALRRVAAAGSVEGGGAGDAEGGGAGGPESHGAGGPESGGGGGGDSGGGAAGGGRTELRVALRARDSVLGWLAVRRSGSRPAFEDDDLSLLEEIASRTALVVENARRYVRERRVAVRLQRSLLPPPVTESVAVQTASVYRPTGAATGASGDWFDVIPLSSARVALVVGDVVGHGLKATATMGRLRTAVRTLADLDLEPDELLAHLDDLVAQLMVDERGEDTDGGGDGWDGPEDDAEEDEDAAGAGARDRVFDSYGATCLYLTYDPVTRHCVMASAGHPPPVVLGPDGQGSYPDLSPGPPLGVGGLPFERQELRVAEGSVLALFTNGLVEQGRTDLDVGMAALCEELRTACPGGRPLREVGREVVDALAPGRLEDDVTLLLARTRVVPDDGTAAWVLDPEPERVAEARELVAGRLARWGLDDLVFTTELVASELVTNAIRYGGGGPVELRLIRAAALICEVSDTSPTQPRMRRAQTEEEGGRGLFLIAQLTSRWGSRYTRTGKTIWTEQALPPASP</sequence>
<dbReference type="SUPFAM" id="SSF55785">
    <property type="entry name" value="PYP-like sensor domain (PAS domain)"/>
    <property type="match status" value="2"/>
</dbReference>
<evidence type="ECO:0000259" key="3">
    <source>
        <dbReference type="PROSITE" id="PS50113"/>
    </source>
</evidence>
<dbReference type="SMART" id="SM00091">
    <property type="entry name" value="PAS"/>
    <property type="match status" value="2"/>
</dbReference>
<dbReference type="EMBL" id="WTFF01000077">
    <property type="protein sequence ID" value="MBW5482860.1"/>
    <property type="molecule type" value="Genomic_DNA"/>
</dbReference>
<keyword evidence="5" id="KW-1185">Reference proteome</keyword>
<evidence type="ECO:0000313" key="4">
    <source>
        <dbReference type="EMBL" id="MBW5482860.1"/>
    </source>
</evidence>
<dbReference type="Gene3D" id="3.30.565.10">
    <property type="entry name" value="Histidine kinase-like ATPase, C-terminal domain"/>
    <property type="match status" value="1"/>
</dbReference>
<keyword evidence="1" id="KW-0378">Hydrolase</keyword>
<dbReference type="InterPro" id="IPR001932">
    <property type="entry name" value="PPM-type_phosphatase-like_dom"/>
</dbReference>
<evidence type="ECO:0000313" key="5">
    <source>
        <dbReference type="Proteomes" id="UP000812013"/>
    </source>
</evidence>
<feature type="region of interest" description="Disordered" evidence="2">
    <location>
        <begin position="319"/>
        <end position="360"/>
    </location>
</feature>
<dbReference type="PROSITE" id="PS50113">
    <property type="entry name" value="PAC"/>
    <property type="match status" value="1"/>
</dbReference>
<dbReference type="RefSeq" id="WP_219667330.1">
    <property type="nucleotide sequence ID" value="NZ_WTFF01000077.1"/>
</dbReference>
<dbReference type="PANTHER" id="PTHR43156:SF2">
    <property type="entry name" value="STAGE II SPORULATION PROTEIN E"/>
    <property type="match status" value="1"/>
</dbReference>
<proteinExistence type="predicted"/>
<dbReference type="Gene3D" id="3.30.450.40">
    <property type="match status" value="1"/>
</dbReference>
<protein>
    <submittedName>
        <fullName evidence="4">SpoIIE family protein phosphatase</fullName>
    </submittedName>
</protein>
<dbReference type="InterPro" id="IPR052016">
    <property type="entry name" value="Bact_Sigma-Reg"/>
</dbReference>